<feature type="region of interest" description="Disordered" evidence="1">
    <location>
        <begin position="193"/>
        <end position="213"/>
    </location>
</feature>
<protein>
    <submittedName>
        <fullName evidence="2">Uncharacterized protein</fullName>
    </submittedName>
</protein>
<dbReference type="AlphaFoldDB" id="A0A6M3J3D6"/>
<organism evidence="2">
    <name type="scientific">viral metagenome</name>
    <dbReference type="NCBI Taxonomy" id="1070528"/>
    <lineage>
        <taxon>unclassified sequences</taxon>
        <taxon>metagenomes</taxon>
        <taxon>organismal metagenomes</taxon>
    </lineage>
</organism>
<proteinExistence type="predicted"/>
<reference evidence="2" key="1">
    <citation type="submission" date="2020-03" db="EMBL/GenBank/DDBJ databases">
        <title>The deep terrestrial virosphere.</title>
        <authorList>
            <person name="Holmfeldt K."/>
            <person name="Nilsson E."/>
            <person name="Simone D."/>
            <person name="Lopez-Fernandez M."/>
            <person name="Wu X."/>
            <person name="de Brujin I."/>
            <person name="Lundin D."/>
            <person name="Andersson A."/>
            <person name="Bertilsson S."/>
            <person name="Dopson M."/>
        </authorList>
    </citation>
    <scope>NUCLEOTIDE SEQUENCE</scope>
    <source>
        <strain evidence="2">MM415B00627</strain>
    </source>
</reference>
<name>A0A6M3J3D6_9ZZZZ</name>
<dbReference type="EMBL" id="MT141497">
    <property type="protein sequence ID" value="QJA63442.1"/>
    <property type="molecule type" value="Genomic_DNA"/>
</dbReference>
<gene>
    <name evidence="2" type="ORF">MM415B00627_0024</name>
</gene>
<sequence length="213" mass="23172">MPRAKKEPERCKHRITTDGKNERCKAKAGDDGWCGTHRKLHRSTGPKTPAGKAIVAKNGITHGFYSAGFTPEEKAQLAASSKDVLDLSGELMLARAQLRRAWVAAGIAIGAKDPEAGLELVETKRTSEQHGDAVVRRYAEIKKRAPDWALRIDRTLRTIAQLVQQHTGVMEVRDLQGQLEELLGRLQRRRRSVASAGGNGAGGNGAAHDNEDA</sequence>
<evidence type="ECO:0000256" key="1">
    <source>
        <dbReference type="SAM" id="MobiDB-lite"/>
    </source>
</evidence>
<accession>A0A6M3J3D6</accession>
<evidence type="ECO:0000313" key="2">
    <source>
        <dbReference type="EMBL" id="QJA63442.1"/>
    </source>
</evidence>